<protein>
    <submittedName>
        <fullName evidence="5">LacI family transcriptional regulator</fullName>
    </submittedName>
</protein>
<dbReference type="GO" id="GO:0003700">
    <property type="term" value="F:DNA-binding transcription factor activity"/>
    <property type="evidence" value="ECO:0007669"/>
    <property type="project" value="TreeGrafter"/>
</dbReference>
<dbReference type="EMBL" id="BONZ01000086">
    <property type="protein sequence ID" value="GIH19921.1"/>
    <property type="molecule type" value="Genomic_DNA"/>
</dbReference>
<dbReference type="InterPro" id="IPR046335">
    <property type="entry name" value="LacI/GalR-like_sensor"/>
</dbReference>
<dbReference type="SUPFAM" id="SSF47413">
    <property type="entry name" value="lambda repressor-like DNA-binding domains"/>
    <property type="match status" value="1"/>
</dbReference>
<evidence type="ECO:0000313" key="6">
    <source>
        <dbReference type="Proteomes" id="UP000642748"/>
    </source>
</evidence>
<dbReference type="Proteomes" id="UP000642748">
    <property type="component" value="Unassembled WGS sequence"/>
</dbReference>
<gene>
    <name evidence="5" type="ORF">Raf01_80930</name>
</gene>
<organism evidence="5 6">
    <name type="scientific">Rugosimonospora africana</name>
    <dbReference type="NCBI Taxonomy" id="556532"/>
    <lineage>
        <taxon>Bacteria</taxon>
        <taxon>Bacillati</taxon>
        <taxon>Actinomycetota</taxon>
        <taxon>Actinomycetes</taxon>
        <taxon>Micromonosporales</taxon>
        <taxon>Micromonosporaceae</taxon>
        <taxon>Rugosimonospora</taxon>
    </lineage>
</organism>
<evidence type="ECO:0000313" key="5">
    <source>
        <dbReference type="EMBL" id="GIH19921.1"/>
    </source>
</evidence>
<comment type="caution">
    <text evidence="5">The sequence shown here is derived from an EMBL/GenBank/DDBJ whole genome shotgun (WGS) entry which is preliminary data.</text>
</comment>
<evidence type="ECO:0000256" key="2">
    <source>
        <dbReference type="ARBA" id="ARBA00023125"/>
    </source>
</evidence>
<dbReference type="CDD" id="cd01574">
    <property type="entry name" value="PBP1_LacI"/>
    <property type="match status" value="1"/>
</dbReference>
<proteinExistence type="predicted"/>
<evidence type="ECO:0000256" key="1">
    <source>
        <dbReference type="ARBA" id="ARBA00023015"/>
    </source>
</evidence>
<keyword evidence="6" id="KW-1185">Reference proteome</keyword>
<dbReference type="GO" id="GO:0000976">
    <property type="term" value="F:transcription cis-regulatory region binding"/>
    <property type="evidence" value="ECO:0007669"/>
    <property type="project" value="TreeGrafter"/>
</dbReference>
<dbReference type="SUPFAM" id="SSF53822">
    <property type="entry name" value="Periplasmic binding protein-like I"/>
    <property type="match status" value="1"/>
</dbReference>
<dbReference type="CDD" id="cd01392">
    <property type="entry name" value="HTH_LacI"/>
    <property type="match status" value="1"/>
</dbReference>
<dbReference type="InterPro" id="IPR028082">
    <property type="entry name" value="Peripla_BP_I"/>
</dbReference>
<dbReference type="PANTHER" id="PTHR30146:SF109">
    <property type="entry name" value="HTH-TYPE TRANSCRIPTIONAL REGULATOR GALS"/>
    <property type="match status" value="1"/>
</dbReference>
<keyword evidence="2" id="KW-0238">DNA-binding</keyword>
<dbReference type="Gene3D" id="1.10.260.40">
    <property type="entry name" value="lambda repressor-like DNA-binding domains"/>
    <property type="match status" value="1"/>
</dbReference>
<keyword evidence="1" id="KW-0805">Transcription regulation</keyword>
<accession>A0A8J3R0F0</accession>
<dbReference type="AlphaFoldDB" id="A0A8J3R0F0"/>
<dbReference type="SMART" id="SM00354">
    <property type="entry name" value="HTH_LACI"/>
    <property type="match status" value="1"/>
</dbReference>
<dbReference type="InterPro" id="IPR010982">
    <property type="entry name" value="Lambda_DNA-bd_dom_sf"/>
</dbReference>
<dbReference type="PROSITE" id="PS00356">
    <property type="entry name" value="HTH_LACI_1"/>
    <property type="match status" value="1"/>
</dbReference>
<evidence type="ECO:0000259" key="4">
    <source>
        <dbReference type="PROSITE" id="PS50932"/>
    </source>
</evidence>
<feature type="domain" description="HTH lacI-type" evidence="4">
    <location>
        <begin position="8"/>
        <end position="62"/>
    </location>
</feature>
<reference evidence="5" key="1">
    <citation type="submission" date="2021-01" db="EMBL/GenBank/DDBJ databases">
        <title>Whole genome shotgun sequence of Rugosimonospora africana NBRC 104875.</title>
        <authorList>
            <person name="Komaki H."/>
            <person name="Tamura T."/>
        </authorList>
    </citation>
    <scope>NUCLEOTIDE SEQUENCE</scope>
    <source>
        <strain evidence="5">NBRC 104875</strain>
    </source>
</reference>
<keyword evidence="3" id="KW-0804">Transcription</keyword>
<dbReference type="Gene3D" id="3.40.50.2300">
    <property type="match status" value="2"/>
</dbReference>
<dbReference type="Pfam" id="PF00356">
    <property type="entry name" value="LacI"/>
    <property type="match status" value="1"/>
</dbReference>
<dbReference type="PANTHER" id="PTHR30146">
    <property type="entry name" value="LACI-RELATED TRANSCRIPTIONAL REPRESSOR"/>
    <property type="match status" value="1"/>
</dbReference>
<sequence length="337" mass="36299">MPRSPREPAMTDVARLAGVSHQTVSRVLNGHPNVTTQTRLRVHAAITELGYRPNRAARALATGRSQVIGVVTQSSTLYGPAATLTALQQAAVAHGYTVSVESVRDLDKKPITEAIGRHLDQRVAGLVVIAPVESANAALDNVPDDVPLVTIDGDRRRTTELVTVDQEAGSHAATRHLLEAGHRTVWHVSGPEDWFDSRDRIAGWRRALAEAGVEAPPLMPADWSAASGYRAGQVLARMTDVTAVFAANDHLALGIMLALHERGRRVPEDVSVVGFDDVPESAFYIPPLTTVRPDFDAAAAASLDLLLAQIYSEKQRGQRRIIPPRLVVRRSVGPPPG</sequence>
<dbReference type="InterPro" id="IPR000843">
    <property type="entry name" value="HTH_LacI"/>
</dbReference>
<evidence type="ECO:0000256" key="3">
    <source>
        <dbReference type="ARBA" id="ARBA00023163"/>
    </source>
</evidence>
<dbReference type="PROSITE" id="PS50932">
    <property type="entry name" value="HTH_LACI_2"/>
    <property type="match status" value="1"/>
</dbReference>
<name>A0A8J3R0F0_9ACTN</name>
<dbReference type="Pfam" id="PF13377">
    <property type="entry name" value="Peripla_BP_3"/>
    <property type="match status" value="1"/>
</dbReference>